<feature type="region of interest" description="Disordered" evidence="1">
    <location>
        <begin position="387"/>
        <end position="452"/>
    </location>
</feature>
<evidence type="ECO:0000313" key="2">
    <source>
        <dbReference type="EMBL" id="SHH31119.1"/>
    </source>
</evidence>
<gene>
    <name evidence="2" type="ORF">SAMN05443248_4407</name>
</gene>
<evidence type="ECO:0000313" key="3">
    <source>
        <dbReference type="Proteomes" id="UP000189796"/>
    </source>
</evidence>
<dbReference type="OrthoDB" id="8256189at2"/>
<proteinExistence type="predicted"/>
<reference evidence="2 3" key="1">
    <citation type="submission" date="2016-11" db="EMBL/GenBank/DDBJ databases">
        <authorList>
            <person name="Jaros S."/>
            <person name="Januszkiewicz K."/>
            <person name="Wedrychowicz H."/>
        </authorList>
    </citation>
    <scope>NUCLEOTIDE SEQUENCE [LARGE SCALE GENOMIC DNA]</scope>
    <source>
        <strain evidence="2 3">GAS138</strain>
    </source>
</reference>
<dbReference type="AlphaFoldDB" id="A0A1M5RY48"/>
<feature type="compositionally biased region" description="Pro residues" evidence="1">
    <location>
        <begin position="146"/>
        <end position="160"/>
    </location>
</feature>
<organism evidence="2 3">
    <name type="scientific">Bradyrhizobium erythrophlei</name>
    <dbReference type="NCBI Taxonomy" id="1437360"/>
    <lineage>
        <taxon>Bacteria</taxon>
        <taxon>Pseudomonadati</taxon>
        <taxon>Pseudomonadota</taxon>
        <taxon>Alphaproteobacteria</taxon>
        <taxon>Hyphomicrobiales</taxon>
        <taxon>Nitrobacteraceae</taxon>
        <taxon>Bradyrhizobium</taxon>
    </lineage>
</organism>
<dbReference type="Proteomes" id="UP000189796">
    <property type="component" value="Chromosome I"/>
</dbReference>
<feature type="compositionally biased region" description="Basic and acidic residues" evidence="1">
    <location>
        <begin position="178"/>
        <end position="197"/>
    </location>
</feature>
<name>A0A1M5RY48_9BRAD</name>
<feature type="region of interest" description="Disordered" evidence="1">
    <location>
        <begin position="146"/>
        <end position="199"/>
    </location>
</feature>
<dbReference type="RefSeq" id="WP_079603211.1">
    <property type="nucleotide sequence ID" value="NZ_LT670817.1"/>
</dbReference>
<dbReference type="EMBL" id="LT670817">
    <property type="protein sequence ID" value="SHH31119.1"/>
    <property type="molecule type" value="Genomic_DNA"/>
</dbReference>
<sequence length="452" mass="46400">MAKNPDHLAGSFETENTGGLLTGFLAEEDVFDRRSLWRLGSWGAGSVGAVVVAVLANQSAIGWRHDQVAAADLTRQSQQIQSVARESQNETRRLASAIDTLNSDRDRLYSRVTVLEQGLDSVTGAIARQSSAPAAPQAVAAAVSPPAAPAKVEPPAPPQNQTPAPAVSPVVTTIAKTTEAKASEAKASEAKTSEKPPMDTAVPVPAPAIAAPVAQAAPTPPAVTPVAPPATPLMASKSLMAPPDAAASKLIGPEKPADAVVAAPAPPPPAVVASVSAADEAKSPAPAAAAEQVPVQRTEFGVDVGGANSVAGLRALWRGLLKWRANAALTTLQPIIVIKEGSNGLGMQLRLVAGPLDDAAAAAKICAGLIENQRPCQTTVFDGQHLAMNGDEPEANAKSSATKPDTVKPAAARPTARRRSLAKHVTIEEPLPKPEPTTLSSFFSRHLEQAGK</sequence>
<evidence type="ECO:0000256" key="1">
    <source>
        <dbReference type="SAM" id="MobiDB-lite"/>
    </source>
</evidence>
<accession>A0A1M5RY48</accession>
<evidence type="ECO:0008006" key="4">
    <source>
        <dbReference type="Google" id="ProtNLM"/>
    </source>
</evidence>
<protein>
    <recommendedName>
        <fullName evidence="4">Sporulation related domain-containing protein</fullName>
    </recommendedName>
</protein>